<protein>
    <recommendedName>
        <fullName evidence="9">Eukaryotic initiation factor 4E</fullName>
    </recommendedName>
</protein>
<reference evidence="7 8" key="1">
    <citation type="journal article" date="2023" name="Commun. Biol.">
        <title>Genome analysis of Parmales, the sister group of diatoms, reveals the evolutionary specialization of diatoms from phago-mixotrophs to photoautotrophs.</title>
        <authorList>
            <person name="Ban H."/>
            <person name="Sato S."/>
            <person name="Yoshikawa S."/>
            <person name="Yamada K."/>
            <person name="Nakamura Y."/>
            <person name="Ichinomiya M."/>
            <person name="Sato N."/>
            <person name="Blanc-Mathieu R."/>
            <person name="Endo H."/>
            <person name="Kuwata A."/>
            <person name="Ogata H."/>
        </authorList>
    </citation>
    <scope>NUCLEOTIDE SEQUENCE [LARGE SCALE GENOMIC DNA]</scope>
</reference>
<dbReference type="PANTHER" id="PTHR11960">
    <property type="entry name" value="EUKARYOTIC TRANSLATION INITIATION FACTOR 4E RELATED"/>
    <property type="match status" value="1"/>
</dbReference>
<keyword evidence="5 6" id="KW-0648">Protein biosynthesis</keyword>
<evidence type="ECO:0000313" key="7">
    <source>
        <dbReference type="EMBL" id="GMI54650.1"/>
    </source>
</evidence>
<feature type="non-terminal residue" evidence="7">
    <location>
        <position position="1"/>
    </location>
</feature>
<keyword evidence="2 6" id="KW-0396">Initiation factor</keyword>
<dbReference type="Proteomes" id="UP001165060">
    <property type="component" value="Unassembled WGS sequence"/>
</dbReference>
<evidence type="ECO:0000256" key="1">
    <source>
        <dbReference type="ARBA" id="ARBA00009860"/>
    </source>
</evidence>
<evidence type="ECO:0000313" key="8">
    <source>
        <dbReference type="Proteomes" id="UP001165060"/>
    </source>
</evidence>
<dbReference type="InterPro" id="IPR001040">
    <property type="entry name" value="TIF_eIF_4E"/>
</dbReference>
<keyword evidence="3" id="KW-0810">Translation regulation</keyword>
<dbReference type="Pfam" id="PF01652">
    <property type="entry name" value="IF4E"/>
    <property type="match status" value="1"/>
</dbReference>
<evidence type="ECO:0000256" key="4">
    <source>
        <dbReference type="ARBA" id="ARBA00022884"/>
    </source>
</evidence>
<organism evidence="7 8">
    <name type="scientific">Tetraparma gracilis</name>
    <dbReference type="NCBI Taxonomy" id="2962635"/>
    <lineage>
        <taxon>Eukaryota</taxon>
        <taxon>Sar</taxon>
        <taxon>Stramenopiles</taxon>
        <taxon>Ochrophyta</taxon>
        <taxon>Bolidophyceae</taxon>
        <taxon>Parmales</taxon>
        <taxon>Triparmaceae</taxon>
        <taxon>Tetraparma</taxon>
    </lineage>
</organism>
<evidence type="ECO:0008006" key="9">
    <source>
        <dbReference type="Google" id="ProtNLM"/>
    </source>
</evidence>
<keyword evidence="4 6" id="KW-0694">RNA-binding</keyword>
<comment type="similarity">
    <text evidence="1 6">Belongs to the eukaryotic initiation factor 4E family.</text>
</comment>
<evidence type="ECO:0000256" key="2">
    <source>
        <dbReference type="ARBA" id="ARBA00022540"/>
    </source>
</evidence>
<keyword evidence="8" id="KW-1185">Reference proteome</keyword>
<comment type="caution">
    <text evidence="7">The sequence shown here is derived from an EMBL/GenBank/DDBJ whole genome shotgun (WGS) entry which is preliminary data.</text>
</comment>
<dbReference type="EMBL" id="BRYB01006668">
    <property type="protein sequence ID" value="GMI54650.1"/>
    <property type="molecule type" value="Genomic_DNA"/>
</dbReference>
<gene>
    <name evidence="7" type="ORF">TeGR_g9937</name>
</gene>
<dbReference type="InterPro" id="IPR023398">
    <property type="entry name" value="TIF_eIF4e-like"/>
</dbReference>
<evidence type="ECO:0000256" key="5">
    <source>
        <dbReference type="ARBA" id="ARBA00022917"/>
    </source>
</evidence>
<sequence length="99" mass="10990">KDSREGKVDEWWLYTALALVGETLDESGGEICGAVVSIRKAADRLALWVRSTDSAKVMEVGKRWKVALEVGDRTVVKFQCHDDALKSNSSFKNANLYEA</sequence>
<evidence type="ECO:0000256" key="6">
    <source>
        <dbReference type="RuleBase" id="RU004374"/>
    </source>
</evidence>
<dbReference type="Gene3D" id="3.30.760.10">
    <property type="entry name" value="RNA Cap, Translation Initiation Factor Eif4e"/>
    <property type="match status" value="1"/>
</dbReference>
<name>A0ABQ6NCV1_9STRA</name>
<evidence type="ECO:0000256" key="3">
    <source>
        <dbReference type="ARBA" id="ARBA00022845"/>
    </source>
</evidence>
<dbReference type="PANTHER" id="PTHR11960:SF8">
    <property type="entry name" value="EUKARYOTIC TRANSLATION INITIATION FACTOR 4E1-RELATED"/>
    <property type="match status" value="1"/>
</dbReference>
<dbReference type="SUPFAM" id="SSF55418">
    <property type="entry name" value="eIF4e-like"/>
    <property type="match status" value="1"/>
</dbReference>
<accession>A0ABQ6NCV1</accession>
<proteinExistence type="inferred from homology"/>